<dbReference type="PROSITE" id="PS50075">
    <property type="entry name" value="CARRIER"/>
    <property type="match status" value="1"/>
</dbReference>
<protein>
    <submittedName>
        <fullName evidence="2">Acyl carrier protein</fullName>
    </submittedName>
</protein>
<dbReference type="Gene3D" id="1.10.1200.10">
    <property type="entry name" value="ACP-like"/>
    <property type="match status" value="1"/>
</dbReference>
<dbReference type="InterPro" id="IPR036736">
    <property type="entry name" value="ACP-like_sf"/>
</dbReference>
<dbReference type="Proteomes" id="UP001379533">
    <property type="component" value="Chromosome"/>
</dbReference>
<dbReference type="Pfam" id="PF00550">
    <property type="entry name" value="PP-binding"/>
    <property type="match status" value="1"/>
</dbReference>
<dbReference type="EMBL" id="CP089982">
    <property type="protein sequence ID" value="WXA98929.1"/>
    <property type="molecule type" value="Genomic_DNA"/>
</dbReference>
<dbReference type="SUPFAM" id="SSF47336">
    <property type="entry name" value="ACP-like"/>
    <property type="match status" value="1"/>
</dbReference>
<evidence type="ECO:0000313" key="3">
    <source>
        <dbReference type="Proteomes" id="UP001379533"/>
    </source>
</evidence>
<evidence type="ECO:0000259" key="1">
    <source>
        <dbReference type="PROSITE" id="PS50075"/>
    </source>
</evidence>
<organism evidence="2 3">
    <name type="scientific">Pendulispora brunnea</name>
    <dbReference type="NCBI Taxonomy" id="2905690"/>
    <lineage>
        <taxon>Bacteria</taxon>
        <taxon>Pseudomonadati</taxon>
        <taxon>Myxococcota</taxon>
        <taxon>Myxococcia</taxon>
        <taxon>Myxococcales</taxon>
        <taxon>Sorangiineae</taxon>
        <taxon>Pendulisporaceae</taxon>
        <taxon>Pendulispora</taxon>
    </lineage>
</organism>
<sequence>MTPEDSKSKIRHYLTKFFPGHELSDEDDIFSLGFVNSMFAIQLVNFVEHEFGIEIENEDMELDNFRSVRALVALVHKKKAA</sequence>
<dbReference type="RefSeq" id="WP_394849555.1">
    <property type="nucleotide sequence ID" value="NZ_CP089982.1"/>
</dbReference>
<dbReference type="InterPro" id="IPR009081">
    <property type="entry name" value="PP-bd_ACP"/>
</dbReference>
<feature type="domain" description="Carrier" evidence="1">
    <location>
        <begin position="1"/>
        <end position="79"/>
    </location>
</feature>
<keyword evidence="3" id="KW-1185">Reference proteome</keyword>
<evidence type="ECO:0000313" key="2">
    <source>
        <dbReference type="EMBL" id="WXA98929.1"/>
    </source>
</evidence>
<accession>A0ABZ2KLI9</accession>
<proteinExistence type="predicted"/>
<name>A0ABZ2KLI9_9BACT</name>
<reference evidence="2 3" key="1">
    <citation type="submission" date="2021-12" db="EMBL/GenBank/DDBJ databases">
        <title>Discovery of the Pendulisporaceae a myxobacterial family with distinct sporulation behavior and unique specialized metabolism.</title>
        <authorList>
            <person name="Garcia R."/>
            <person name="Popoff A."/>
            <person name="Bader C.D."/>
            <person name="Loehr J."/>
            <person name="Walesch S."/>
            <person name="Walt C."/>
            <person name="Boldt J."/>
            <person name="Bunk B."/>
            <person name="Haeckl F.J.F.P.J."/>
            <person name="Gunesch A.P."/>
            <person name="Birkelbach J."/>
            <person name="Nuebel U."/>
            <person name="Pietschmann T."/>
            <person name="Bach T."/>
            <person name="Mueller R."/>
        </authorList>
    </citation>
    <scope>NUCLEOTIDE SEQUENCE [LARGE SCALE GENOMIC DNA]</scope>
    <source>
        <strain evidence="2 3">MSr12523</strain>
    </source>
</reference>
<gene>
    <name evidence="2" type="ORF">LZC95_19160</name>
</gene>